<dbReference type="AlphaFoldDB" id="A0A0X3BPL3"/>
<sequence>MRIALARNEGDRMPFKATFAFFERCLETGPNGRILLQDVKYGTEEPIADHIWIHDNPSIKKMADLDEGDIIRFTALVYKYSRDYRQNKEDEESSDYGLKDIQNLAILTKGQRTSSRILTEGQRTSSRIFTEGQRTSISGTYFAYEVDIDLGPSILLKDISDAQGNRITSYGSIPGTIKDVFPVKQGDQIRFTAVVRRRIDCPWLRNTSRENYDFEDVEDLENLTNKPGCLS</sequence>
<organism evidence="1 2">
    <name type="scientific">Methanoculleus bourgensis</name>
    <dbReference type="NCBI Taxonomy" id="83986"/>
    <lineage>
        <taxon>Archaea</taxon>
        <taxon>Methanobacteriati</taxon>
        <taxon>Methanobacteriota</taxon>
        <taxon>Stenosarchaea group</taxon>
        <taxon>Methanomicrobia</taxon>
        <taxon>Methanomicrobiales</taxon>
        <taxon>Methanomicrobiaceae</taxon>
        <taxon>Methanoculleus</taxon>
    </lineage>
</organism>
<dbReference type="GeneID" id="43321718"/>
<proteinExistence type="predicted"/>
<evidence type="ECO:0000313" key="2">
    <source>
        <dbReference type="Proteomes" id="UP000069850"/>
    </source>
</evidence>
<dbReference type="KEGG" id="mema:MMAB1_2537"/>
<evidence type="ECO:0000313" key="1">
    <source>
        <dbReference type="EMBL" id="CVK33750.1"/>
    </source>
</evidence>
<gene>
    <name evidence="1" type="ORF">MMAB1_2537</name>
</gene>
<name>A0A0X3BPL3_9EURY</name>
<accession>A0A0X3BPL3</accession>
<reference evidence="1 2" key="1">
    <citation type="submission" date="2016-01" db="EMBL/GenBank/DDBJ databases">
        <authorList>
            <person name="Manzoor S."/>
        </authorList>
    </citation>
    <scope>NUCLEOTIDE SEQUENCE [LARGE SCALE GENOMIC DNA]</scope>
    <source>
        <strain evidence="1">Methanoculleus sp MAB1</strain>
    </source>
</reference>
<dbReference type="RefSeq" id="WP_157203692.1">
    <property type="nucleotide sequence ID" value="NZ_LT158599.1"/>
</dbReference>
<protein>
    <submittedName>
        <fullName evidence="1">Uncharacterized protein</fullName>
    </submittedName>
</protein>
<dbReference type="EMBL" id="LT158599">
    <property type="protein sequence ID" value="CVK33750.1"/>
    <property type="molecule type" value="Genomic_DNA"/>
</dbReference>
<dbReference type="Proteomes" id="UP000069850">
    <property type="component" value="Chromosome 1"/>
</dbReference>